<evidence type="ECO:0000313" key="2">
    <source>
        <dbReference type="EMBL" id="KAI7731135.1"/>
    </source>
</evidence>
<accession>A0AAD5BXB9</accession>
<dbReference type="SUPFAM" id="SSF63825">
    <property type="entry name" value="YWTD domain"/>
    <property type="match status" value="1"/>
</dbReference>
<dbReference type="Proteomes" id="UP001206925">
    <property type="component" value="Unassembled WGS sequence"/>
</dbReference>
<keyword evidence="1" id="KW-0732">Signal</keyword>
<dbReference type="PANTHER" id="PTHR31270">
    <property type="entry name" value="GLUTAMINYL-PEPTIDE CYCLOTRANSFERASE"/>
    <property type="match status" value="1"/>
</dbReference>
<comment type="caution">
    <text evidence="2">The sequence shown here is derived from an EMBL/GenBank/DDBJ whole genome shotgun (WGS) entry which is preliminary data.</text>
</comment>
<dbReference type="GO" id="GO:0016603">
    <property type="term" value="F:glutaminyl-peptide cyclotransferase activity"/>
    <property type="evidence" value="ECO:0007669"/>
    <property type="project" value="InterPro"/>
</dbReference>
<evidence type="ECO:0000256" key="1">
    <source>
        <dbReference type="SAM" id="SignalP"/>
    </source>
</evidence>
<name>A0AAD5BXB9_AMBAR</name>
<dbReference type="InterPro" id="IPR007788">
    <property type="entry name" value="QCT"/>
</dbReference>
<organism evidence="2 3">
    <name type="scientific">Ambrosia artemisiifolia</name>
    <name type="common">Common ragweed</name>
    <dbReference type="NCBI Taxonomy" id="4212"/>
    <lineage>
        <taxon>Eukaryota</taxon>
        <taxon>Viridiplantae</taxon>
        <taxon>Streptophyta</taxon>
        <taxon>Embryophyta</taxon>
        <taxon>Tracheophyta</taxon>
        <taxon>Spermatophyta</taxon>
        <taxon>Magnoliopsida</taxon>
        <taxon>eudicotyledons</taxon>
        <taxon>Gunneridae</taxon>
        <taxon>Pentapetalae</taxon>
        <taxon>asterids</taxon>
        <taxon>campanulids</taxon>
        <taxon>Asterales</taxon>
        <taxon>Asteraceae</taxon>
        <taxon>Asteroideae</taxon>
        <taxon>Heliantheae alliance</taxon>
        <taxon>Heliantheae</taxon>
        <taxon>Ambrosia</taxon>
    </lineage>
</organism>
<sequence length="295" mass="33652">MARNRFNVSTLPFQHLMLILITLFSLLAQNSFGSVIDKTDQVYSIQVVKEFPHDHAAFTQGLLYGGNDTLFESTGLNGRSSVRKVNLQTAEIEALHKMNDTYFGEGLTLLGERLYQLTWLEKTGFIYDVNNLNKFETFSHHMKDGWGFATDGKVLFGSDGSSSLYKINPQTMEVIQEHVIKYKDLEVHNLNELEYINNEVWANIWMSDCIVRISPSDGTVTGWVLLNELSKGLIRDGYIIDVLNGIAWDADTDRIFVTGKLWPKLYEIKLHPRKKPLPHPIERMCLQGPANPRVM</sequence>
<feature type="signal peptide" evidence="1">
    <location>
        <begin position="1"/>
        <end position="33"/>
    </location>
</feature>
<proteinExistence type="predicted"/>
<reference evidence="2" key="1">
    <citation type="submission" date="2022-06" db="EMBL/GenBank/DDBJ databases">
        <title>Uncovering the hologenomic basis of an extraordinary plant invasion.</title>
        <authorList>
            <person name="Bieker V.C."/>
            <person name="Martin M.D."/>
            <person name="Gilbert T."/>
            <person name="Hodgins K."/>
            <person name="Battlay P."/>
            <person name="Petersen B."/>
            <person name="Wilson J."/>
        </authorList>
    </citation>
    <scope>NUCLEOTIDE SEQUENCE</scope>
    <source>
        <strain evidence="2">AA19_3_7</strain>
        <tissue evidence="2">Leaf</tissue>
    </source>
</reference>
<dbReference type="Pfam" id="PF05096">
    <property type="entry name" value="Glu_cyclase_2"/>
    <property type="match status" value="1"/>
</dbReference>
<gene>
    <name evidence="2" type="ORF">M8C21_013907</name>
</gene>
<dbReference type="PANTHER" id="PTHR31270:SF1">
    <property type="entry name" value="GLUTAMINYL-PEPTIDE CYCLOTRANSFERASE"/>
    <property type="match status" value="1"/>
</dbReference>
<protein>
    <recommendedName>
        <fullName evidence="4">Glutaminyl-peptide cyclotransferase</fullName>
    </recommendedName>
</protein>
<evidence type="ECO:0000313" key="3">
    <source>
        <dbReference type="Proteomes" id="UP001206925"/>
    </source>
</evidence>
<evidence type="ECO:0008006" key="4">
    <source>
        <dbReference type="Google" id="ProtNLM"/>
    </source>
</evidence>
<keyword evidence="3" id="KW-1185">Reference proteome</keyword>
<feature type="chain" id="PRO_5042168647" description="Glutaminyl-peptide cyclotransferase" evidence="1">
    <location>
        <begin position="34"/>
        <end position="295"/>
    </location>
</feature>
<dbReference type="AlphaFoldDB" id="A0AAD5BXB9"/>
<dbReference type="EMBL" id="JAMZMK010010531">
    <property type="protein sequence ID" value="KAI7731135.1"/>
    <property type="molecule type" value="Genomic_DNA"/>
</dbReference>